<dbReference type="InterPro" id="IPR038765">
    <property type="entry name" value="Papain-like_cys_pep_sf"/>
</dbReference>
<evidence type="ECO:0000256" key="1">
    <source>
        <dbReference type="SAM" id="MobiDB-lite"/>
    </source>
</evidence>
<dbReference type="InterPro" id="IPR003892">
    <property type="entry name" value="CUE"/>
</dbReference>
<dbReference type="GO" id="GO:0016579">
    <property type="term" value="P:protein deubiquitination"/>
    <property type="evidence" value="ECO:0007669"/>
    <property type="project" value="InterPro"/>
</dbReference>
<proteinExistence type="predicted"/>
<feature type="compositionally biased region" description="Acidic residues" evidence="1">
    <location>
        <begin position="94"/>
        <end position="107"/>
    </location>
</feature>
<organism evidence="3">
    <name type="scientific">Haptolina ericina</name>
    <dbReference type="NCBI Taxonomy" id="156174"/>
    <lineage>
        <taxon>Eukaryota</taxon>
        <taxon>Haptista</taxon>
        <taxon>Haptophyta</taxon>
        <taxon>Prymnesiophyceae</taxon>
        <taxon>Prymnesiales</taxon>
        <taxon>Prymnesiaceae</taxon>
        <taxon>Haptolina</taxon>
    </lineage>
</organism>
<dbReference type="Pfam" id="PF00443">
    <property type="entry name" value="UCH"/>
    <property type="match status" value="1"/>
</dbReference>
<reference evidence="3" key="1">
    <citation type="submission" date="2021-01" db="EMBL/GenBank/DDBJ databases">
        <authorList>
            <person name="Corre E."/>
            <person name="Pelletier E."/>
            <person name="Niang G."/>
            <person name="Scheremetjew M."/>
            <person name="Finn R."/>
            <person name="Kale V."/>
            <person name="Holt S."/>
            <person name="Cochrane G."/>
            <person name="Meng A."/>
            <person name="Brown T."/>
            <person name="Cohen L."/>
        </authorList>
    </citation>
    <scope>NUCLEOTIDE SEQUENCE</scope>
    <source>
        <strain evidence="3">CCMP281</strain>
    </source>
</reference>
<feature type="compositionally biased region" description="Basic and acidic residues" evidence="1">
    <location>
        <begin position="62"/>
        <end position="71"/>
    </location>
</feature>
<dbReference type="Gene3D" id="3.90.70.10">
    <property type="entry name" value="Cysteine proteinases"/>
    <property type="match status" value="1"/>
</dbReference>
<dbReference type="Pfam" id="PF02845">
    <property type="entry name" value="CUE"/>
    <property type="match status" value="1"/>
</dbReference>
<feature type="region of interest" description="Disordered" evidence="1">
    <location>
        <begin position="62"/>
        <end position="107"/>
    </location>
</feature>
<dbReference type="GO" id="GO:0004843">
    <property type="term" value="F:cysteine-type deubiquitinase activity"/>
    <property type="evidence" value="ECO:0007669"/>
    <property type="project" value="InterPro"/>
</dbReference>
<protein>
    <recommendedName>
        <fullName evidence="2">CUE domain-containing protein</fullName>
    </recommendedName>
</protein>
<sequence>MGCLCELFWSISSQKKRCGVLAPKQFISKLRAENELFNNQMHQDAHEFLNYLLNEMAERLEKAQKAREAADPKAQSPPKTATSASGAGGNTGEAEGEEGEEGEDEMDEHSFLLFSSENWRWPSWMPGLHLEVIRRRSLDEPPVATSTTQEELNRLREVFPQLPEEALRRALLRNASLEDAIENLLQGLEG</sequence>
<accession>A0A7S3ALY7</accession>
<dbReference type="GO" id="GO:0043130">
    <property type="term" value="F:ubiquitin binding"/>
    <property type="evidence" value="ECO:0007669"/>
    <property type="project" value="InterPro"/>
</dbReference>
<dbReference type="PROSITE" id="PS51140">
    <property type="entry name" value="CUE"/>
    <property type="match status" value="1"/>
</dbReference>
<dbReference type="SMART" id="SM00546">
    <property type="entry name" value="CUE"/>
    <property type="match status" value="1"/>
</dbReference>
<dbReference type="Gene3D" id="1.10.8.10">
    <property type="entry name" value="DNA helicase RuvA subunit, C-terminal domain"/>
    <property type="match status" value="1"/>
</dbReference>
<feature type="domain" description="CUE" evidence="2">
    <location>
        <begin position="147"/>
        <end position="189"/>
    </location>
</feature>
<gene>
    <name evidence="3" type="ORF">HERI1096_LOCUS7612</name>
</gene>
<evidence type="ECO:0000313" key="3">
    <source>
        <dbReference type="EMBL" id="CAE0106953.1"/>
    </source>
</evidence>
<dbReference type="AlphaFoldDB" id="A0A7S3ALY7"/>
<dbReference type="EMBL" id="HBHX01013651">
    <property type="protein sequence ID" value="CAE0106953.1"/>
    <property type="molecule type" value="Transcribed_RNA"/>
</dbReference>
<dbReference type="SUPFAM" id="SSF54001">
    <property type="entry name" value="Cysteine proteinases"/>
    <property type="match status" value="1"/>
</dbReference>
<name>A0A7S3ALY7_9EUKA</name>
<evidence type="ECO:0000259" key="2">
    <source>
        <dbReference type="PROSITE" id="PS51140"/>
    </source>
</evidence>
<dbReference type="InterPro" id="IPR001394">
    <property type="entry name" value="Peptidase_C19_UCH"/>
</dbReference>